<dbReference type="InterPro" id="IPR043641">
    <property type="entry name" value="PPE-PPW_C"/>
</dbReference>
<feature type="domain" description="PPE" evidence="4">
    <location>
        <begin position="6"/>
        <end position="169"/>
    </location>
</feature>
<comment type="similarity">
    <text evidence="1">Belongs to the mycobacterial PPE family.</text>
</comment>
<feature type="transmembrane region" description="Helical" evidence="3">
    <location>
        <begin position="255"/>
        <end position="277"/>
    </location>
</feature>
<dbReference type="EMBL" id="OCTY01000002">
    <property type="protein sequence ID" value="SOJ57551.1"/>
    <property type="molecule type" value="Genomic_DNA"/>
</dbReference>
<gene>
    <name evidence="6" type="primary">PPE2_5</name>
    <name evidence="6" type="ORF">MSIMFB_05029</name>
</gene>
<feature type="region of interest" description="Disordered" evidence="2">
    <location>
        <begin position="315"/>
        <end position="339"/>
    </location>
</feature>
<keyword evidence="3" id="KW-0812">Transmembrane</keyword>
<keyword evidence="3" id="KW-1133">Transmembrane helix</keyword>
<dbReference type="InterPro" id="IPR038332">
    <property type="entry name" value="PPE_sf"/>
</dbReference>
<keyword evidence="3" id="KW-0472">Membrane</keyword>
<feature type="transmembrane region" description="Helical" evidence="3">
    <location>
        <begin position="221"/>
        <end position="243"/>
    </location>
</feature>
<dbReference type="AlphaFoldDB" id="A0A7Z7NCW3"/>
<dbReference type="RefSeq" id="WP_260861176.1">
    <property type="nucleotide sequence ID" value="NZ_OCTY01000002.1"/>
</dbReference>
<dbReference type="FunFam" id="1.20.1260.20:FF:000001">
    <property type="entry name" value="PPE family protein PPE41"/>
    <property type="match status" value="1"/>
</dbReference>
<name>A0A7Z7NCW3_9MYCO</name>
<dbReference type="PANTHER" id="PTHR46766">
    <property type="entry name" value="GLUTAMINE-RICH PROTEIN 2"/>
    <property type="match status" value="1"/>
</dbReference>
<evidence type="ECO:0000256" key="3">
    <source>
        <dbReference type="SAM" id="Phobius"/>
    </source>
</evidence>
<evidence type="ECO:0000256" key="2">
    <source>
        <dbReference type="SAM" id="MobiDB-lite"/>
    </source>
</evidence>
<comment type="caution">
    <text evidence="6">The sequence shown here is derived from an EMBL/GenBank/DDBJ whole genome shotgun (WGS) entry which is preliminary data.</text>
</comment>
<protein>
    <submittedName>
        <fullName evidence="6">Putative PPE family protein PPE2</fullName>
    </submittedName>
</protein>
<organism evidence="6 7">
    <name type="scientific">Mycobacterium simulans</name>
    <dbReference type="NCBI Taxonomy" id="627089"/>
    <lineage>
        <taxon>Bacteria</taxon>
        <taxon>Bacillati</taxon>
        <taxon>Actinomycetota</taxon>
        <taxon>Actinomycetes</taxon>
        <taxon>Mycobacteriales</taxon>
        <taxon>Mycobacteriaceae</taxon>
        <taxon>Mycobacterium</taxon>
    </lineage>
</organism>
<evidence type="ECO:0000313" key="7">
    <source>
        <dbReference type="Proteomes" id="UP000554965"/>
    </source>
</evidence>
<dbReference type="Gene3D" id="1.20.1260.20">
    <property type="entry name" value="PPE superfamily"/>
    <property type="match status" value="1"/>
</dbReference>
<keyword evidence="7" id="KW-1185">Reference proteome</keyword>
<dbReference type="Pfam" id="PF18878">
    <property type="entry name" value="PPE-PPW"/>
    <property type="match status" value="1"/>
</dbReference>
<dbReference type="InterPro" id="IPR000030">
    <property type="entry name" value="PPE_dom"/>
</dbReference>
<evidence type="ECO:0000259" key="5">
    <source>
        <dbReference type="Pfam" id="PF18878"/>
    </source>
</evidence>
<evidence type="ECO:0000256" key="1">
    <source>
        <dbReference type="ARBA" id="ARBA00010652"/>
    </source>
</evidence>
<dbReference type="PANTHER" id="PTHR46766:SF1">
    <property type="entry name" value="GLUTAMINE-RICH PROTEIN 2"/>
    <property type="match status" value="1"/>
</dbReference>
<evidence type="ECO:0000313" key="6">
    <source>
        <dbReference type="EMBL" id="SOJ57551.1"/>
    </source>
</evidence>
<sequence>MTAPVWMGSPPEVHSALLSSGPGPGPLLAAAAAWNSLSVQYAEVADELSALVAAVQAGAWQGPSSESYAAAHAPYVVWLVQAAANAAATAIQHEIQAGAYTAALAAMPTLDELAANHATHAVLVATNFFGINTIPIALNEADYLRMWIQAATIMSIYEAVSAAAVAAVPATSAAPPVLKSEGPLAASDFSLGGIIADWEKFVEALIDWLFGVQSPLRIFEALIAFLESPSLASLWAVLLALAYEVVFDAVFFSPVALLITPFLPLAGLAGLGGLAGLAGLSRLGHVPVGGELPGSVVSHPREVLGIASSVAAPGPGAPAASGASTPGSSPASTPASSAQTGGIGGFDYVVFGGPDGGGGPTLIDRGTGMAVPADVAAAAAAPAQASTQQRSRRRRRTVARDYADECIDMDSNIAVPPDSSAPAATVTSKRGVESLGFTGTLSRADAIRPKGLAALADDFGAGPREPMLPHTWDGDHGDESADSVGPEDSWPC</sequence>
<feature type="domain" description="PPE-PPW subfamily C-terminal" evidence="5">
    <location>
        <begin position="427"/>
        <end position="472"/>
    </location>
</feature>
<accession>A0A7Z7NCW3</accession>
<feature type="region of interest" description="Disordered" evidence="2">
    <location>
        <begin position="457"/>
        <end position="492"/>
    </location>
</feature>
<proteinExistence type="inferred from homology"/>
<reference evidence="6 7" key="1">
    <citation type="submission" date="2017-10" db="EMBL/GenBank/DDBJ databases">
        <authorList>
            <consortium name="Urmite Genomes"/>
        </authorList>
    </citation>
    <scope>NUCLEOTIDE SEQUENCE [LARGE SCALE GENOMIC DNA]</scope>
    <source>
        <strain evidence="6 7">FB-527</strain>
    </source>
</reference>
<dbReference type="SUPFAM" id="SSF140459">
    <property type="entry name" value="PE/PPE dimer-like"/>
    <property type="match status" value="1"/>
</dbReference>
<dbReference type="Pfam" id="PF00823">
    <property type="entry name" value="PPE"/>
    <property type="match status" value="1"/>
</dbReference>
<dbReference type="GO" id="GO:0052572">
    <property type="term" value="P:response to host immune response"/>
    <property type="evidence" value="ECO:0007669"/>
    <property type="project" value="TreeGrafter"/>
</dbReference>
<evidence type="ECO:0000259" key="4">
    <source>
        <dbReference type="Pfam" id="PF00823"/>
    </source>
</evidence>
<dbReference type="Proteomes" id="UP000554965">
    <property type="component" value="Unassembled WGS sequence"/>
</dbReference>